<evidence type="ECO:0000256" key="6">
    <source>
        <dbReference type="ARBA" id="ARBA00047816"/>
    </source>
</evidence>
<evidence type="ECO:0000256" key="1">
    <source>
        <dbReference type="ARBA" id="ARBA00004651"/>
    </source>
</evidence>
<evidence type="ECO:0000256" key="7">
    <source>
        <dbReference type="SAM" id="Phobius"/>
    </source>
</evidence>
<keyword evidence="4 7" id="KW-1133">Transmembrane helix</keyword>
<accession>A0A6J6H8R1</accession>
<evidence type="ECO:0000256" key="5">
    <source>
        <dbReference type="ARBA" id="ARBA00023136"/>
    </source>
</evidence>
<comment type="catalytic activity">
    <reaction evidence="6">
        <text>4 Fe(II)-[cytochrome c] + O2 + 8 H(+)(in) = 4 Fe(III)-[cytochrome c] + 2 H2O + 4 H(+)(out)</text>
        <dbReference type="Rhea" id="RHEA:11436"/>
        <dbReference type="Rhea" id="RHEA-COMP:10350"/>
        <dbReference type="Rhea" id="RHEA-COMP:14399"/>
        <dbReference type="ChEBI" id="CHEBI:15377"/>
        <dbReference type="ChEBI" id="CHEBI:15378"/>
        <dbReference type="ChEBI" id="CHEBI:15379"/>
        <dbReference type="ChEBI" id="CHEBI:29033"/>
        <dbReference type="ChEBI" id="CHEBI:29034"/>
        <dbReference type="EC" id="7.1.1.9"/>
    </reaction>
</comment>
<comment type="subcellular location">
    <subcellularLocation>
        <location evidence="1">Cell membrane</location>
        <topology evidence="1">Multi-pass membrane protein</topology>
    </subcellularLocation>
</comment>
<feature type="transmembrane region" description="Helical" evidence="7">
    <location>
        <begin position="89"/>
        <end position="122"/>
    </location>
</feature>
<organism evidence="8">
    <name type="scientific">freshwater metagenome</name>
    <dbReference type="NCBI Taxonomy" id="449393"/>
    <lineage>
        <taxon>unclassified sequences</taxon>
        <taxon>metagenomes</taxon>
        <taxon>ecological metagenomes</taxon>
    </lineage>
</organism>
<dbReference type="GO" id="GO:0022900">
    <property type="term" value="P:electron transport chain"/>
    <property type="evidence" value="ECO:0007669"/>
    <property type="project" value="InterPro"/>
</dbReference>
<sequence length="135" mass="14956">MKVNYRLFVGLALFYAIMTFVYYYVGGEPLGISCLLLSSLLAAMVGYYLWFTNRRIGATLPEDNLEGLIADSAGELGFYSPHSWWPLPVAASMFVVGLGLIIGWWLTLLGVGALVISIIGFVTEYEKPTDELTHH</sequence>
<feature type="transmembrane region" description="Helical" evidence="7">
    <location>
        <begin position="7"/>
        <end position="24"/>
    </location>
</feature>
<keyword evidence="5 7" id="KW-0472">Membrane</keyword>
<reference evidence="8" key="1">
    <citation type="submission" date="2020-05" db="EMBL/GenBank/DDBJ databases">
        <authorList>
            <person name="Chiriac C."/>
            <person name="Salcher M."/>
            <person name="Ghai R."/>
            <person name="Kavagutti S V."/>
        </authorList>
    </citation>
    <scope>NUCLEOTIDE SEQUENCE</scope>
</reference>
<name>A0A6J6H8R1_9ZZZZ</name>
<evidence type="ECO:0000313" key="8">
    <source>
        <dbReference type="EMBL" id="CAB4609961.1"/>
    </source>
</evidence>
<dbReference type="GO" id="GO:0005886">
    <property type="term" value="C:plasma membrane"/>
    <property type="evidence" value="ECO:0007669"/>
    <property type="project" value="UniProtKB-SubCell"/>
</dbReference>
<keyword evidence="2" id="KW-1003">Cell membrane</keyword>
<dbReference type="PIRSF" id="PIRSF017385">
    <property type="entry name" value="CtaF"/>
    <property type="match status" value="1"/>
</dbReference>
<gene>
    <name evidence="8" type="ORF">UFOPK1852_00618</name>
</gene>
<dbReference type="GO" id="GO:0004129">
    <property type="term" value="F:cytochrome-c oxidase activity"/>
    <property type="evidence" value="ECO:0007669"/>
    <property type="project" value="UniProtKB-EC"/>
</dbReference>
<dbReference type="EMBL" id="CAEZUS010000079">
    <property type="protein sequence ID" value="CAB4609961.1"/>
    <property type="molecule type" value="Genomic_DNA"/>
</dbReference>
<protein>
    <submittedName>
        <fullName evidence="8">Unannotated protein</fullName>
    </submittedName>
</protein>
<keyword evidence="3 7" id="KW-0812">Transmembrane</keyword>
<dbReference type="InterPro" id="IPR021050">
    <property type="entry name" value="Cyt_c_oxidase_su4_actinobac"/>
</dbReference>
<feature type="transmembrane region" description="Helical" evidence="7">
    <location>
        <begin position="30"/>
        <end position="50"/>
    </location>
</feature>
<evidence type="ECO:0000256" key="2">
    <source>
        <dbReference type="ARBA" id="ARBA00022475"/>
    </source>
</evidence>
<dbReference type="AlphaFoldDB" id="A0A6J6H8R1"/>
<proteinExistence type="predicted"/>
<evidence type="ECO:0000256" key="4">
    <source>
        <dbReference type="ARBA" id="ARBA00022989"/>
    </source>
</evidence>
<evidence type="ECO:0000256" key="3">
    <source>
        <dbReference type="ARBA" id="ARBA00022692"/>
    </source>
</evidence>
<dbReference type="Pfam" id="PF12270">
    <property type="entry name" value="Cyt_c_ox_IV"/>
    <property type="match status" value="1"/>
</dbReference>